<proteinExistence type="predicted"/>
<keyword evidence="3" id="KW-1185">Reference proteome</keyword>
<keyword evidence="1" id="KW-0812">Transmembrane</keyword>
<keyword evidence="1" id="KW-1133">Transmembrane helix</keyword>
<evidence type="ECO:0000256" key="1">
    <source>
        <dbReference type="SAM" id="Phobius"/>
    </source>
</evidence>
<evidence type="ECO:0000313" key="2">
    <source>
        <dbReference type="EMBL" id="MEQ2253148.1"/>
    </source>
</evidence>
<organism evidence="2 3">
    <name type="scientific">Ilyodon furcidens</name>
    <name type="common">goldbreast splitfin</name>
    <dbReference type="NCBI Taxonomy" id="33524"/>
    <lineage>
        <taxon>Eukaryota</taxon>
        <taxon>Metazoa</taxon>
        <taxon>Chordata</taxon>
        <taxon>Craniata</taxon>
        <taxon>Vertebrata</taxon>
        <taxon>Euteleostomi</taxon>
        <taxon>Actinopterygii</taxon>
        <taxon>Neopterygii</taxon>
        <taxon>Teleostei</taxon>
        <taxon>Neoteleostei</taxon>
        <taxon>Acanthomorphata</taxon>
        <taxon>Ovalentaria</taxon>
        <taxon>Atherinomorphae</taxon>
        <taxon>Cyprinodontiformes</taxon>
        <taxon>Goodeidae</taxon>
        <taxon>Ilyodon</taxon>
    </lineage>
</organism>
<dbReference type="Proteomes" id="UP001482620">
    <property type="component" value="Unassembled WGS sequence"/>
</dbReference>
<accession>A0ABV0V914</accession>
<feature type="transmembrane region" description="Helical" evidence="1">
    <location>
        <begin position="83"/>
        <end position="103"/>
    </location>
</feature>
<dbReference type="EMBL" id="JAHRIQ010096805">
    <property type="protein sequence ID" value="MEQ2253148.1"/>
    <property type="molecule type" value="Genomic_DNA"/>
</dbReference>
<comment type="caution">
    <text evidence="2">The sequence shown here is derived from an EMBL/GenBank/DDBJ whole genome shotgun (WGS) entry which is preliminary data.</text>
</comment>
<evidence type="ECO:0000313" key="3">
    <source>
        <dbReference type="Proteomes" id="UP001482620"/>
    </source>
</evidence>
<reference evidence="2 3" key="1">
    <citation type="submission" date="2021-06" db="EMBL/GenBank/DDBJ databases">
        <authorList>
            <person name="Palmer J.M."/>
        </authorList>
    </citation>
    <scope>NUCLEOTIDE SEQUENCE [LARGE SCALE GENOMIC DNA]</scope>
    <source>
        <strain evidence="3">if_2019</strain>
        <tissue evidence="2">Muscle</tissue>
    </source>
</reference>
<sequence>MYAYKVTFGLICLKHAVSPLLCHQRDLYQTAKRNSFGFLSTMSFFLPLYHKDQICASVFPDDGLNNTPKLWNIVLKPNPTKNVSSTLTLTCLVCSLVFMMLFVS</sequence>
<name>A0ABV0V914_9TELE</name>
<gene>
    <name evidence="2" type="ORF">ILYODFUR_029205</name>
</gene>
<protein>
    <submittedName>
        <fullName evidence="2">Uncharacterized protein</fullName>
    </submittedName>
</protein>
<keyword evidence="1" id="KW-0472">Membrane</keyword>